<keyword evidence="2" id="KW-1185">Reference proteome</keyword>
<protein>
    <submittedName>
        <fullName evidence="1">Uncharacterized protein</fullName>
    </submittedName>
</protein>
<dbReference type="AlphaFoldDB" id="A0A9D3U829"/>
<reference evidence="1 2" key="1">
    <citation type="journal article" date="2021" name="Plant Biotechnol. J.">
        <title>Multi-omics assisted identification of the key and species-specific regulatory components of drought-tolerant mechanisms in Gossypium stocksii.</title>
        <authorList>
            <person name="Yu D."/>
            <person name="Ke L."/>
            <person name="Zhang D."/>
            <person name="Wu Y."/>
            <person name="Sun Y."/>
            <person name="Mei J."/>
            <person name="Sun J."/>
            <person name="Sun Y."/>
        </authorList>
    </citation>
    <scope>NUCLEOTIDE SEQUENCE [LARGE SCALE GENOMIC DNA]</scope>
    <source>
        <strain evidence="2">cv. E1</strain>
        <tissue evidence="1">Leaf</tissue>
    </source>
</reference>
<gene>
    <name evidence="1" type="ORF">J1N35_043714</name>
</gene>
<evidence type="ECO:0000313" key="1">
    <source>
        <dbReference type="EMBL" id="KAH1031540.1"/>
    </source>
</evidence>
<dbReference type="Proteomes" id="UP000828251">
    <property type="component" value="Unassembled WGS sequence"/>
</dbReference>
<sequence>MELHNRQWYAQTFSEPPCDPYEMPSCEITNSSNSKLLSNMSEISQIFLRAFSSFVPPREEVVHDVPNFDLEDPRIIIDHPELDNNSQQEFETGDHGDELNMAEAAFDPIEVVVDMDLIVVTNTELKLIFSEIVKNAIHFLAIVGEMPTKEAEEFVSFSFDDRGNVRAIEISRNMEMRNLEAIIPRKIIWG</sequence>
<accession>A0A9D3U829</accession>
<organism evidence="1 2">
    <name type="scientific">Gossypium stocksii</name>
    <dbReference type="NCBI Taxonomy" id="47602"/>
    <lineage>
        <taxon>Eukaryota</taxon>
        <taxon>Viridiplantae</taxon>
        <taxon>Streptophyta</taxon>
        <taxon>Embryophyta</taxon>
        <taxon>Tracheophyta</taxon>
        <taxon>Spermatophyta</taxon>
        <taxon>Magnoliopsida</taxon>
        <taxon>eudicotyledons</taxon>
        <taxon>Gunneridae</taxon>
        <taxon>Pentapetalae</taxon>
        <taxon>rosids</taxon>
        <taxon>malvids</taxon>
        <taxon>Malvales</taxon>
        <taxon>Malvaceae</taxon>
        <taxon>Malvoideae</taxon>
        <taxon>Gossypium</taxon>
    </lineage>
</organism>
<proteinExistence type="predicted"/>
<name>A0A9D3U829_9ROSI</name>
<dbReference type="EMBL" id="JAIQCV010000013">
    <property type="protein sequence ID" value="KAH1031540.1"/>
    <property type="molecule type" value="Genomic_DNA"/>
</dbReference>
<evidence type="ECO:0000313" key="2">
    <source>
        <dbReference type="Proteomes" id="UP000828251"/>
    </source>
</evidence>
<comment type="caution">
    <text evidence="1">The sequence shown here is derived from an EMBL/GenBank/DDBJ whole genome shotgun (WGS) entry which is preliminary data.</text>
</comment>